<name>A0A3S1CLC4_9CYAN</name>
<evidence type="ECO:0000256" key="1">
    <source>
        <dbReference type="ARBA" id="ARBA00023002"/>
    </source>
</evidence>
<proteinExistence type="predicted"/>
<gene>
    <name evidence="2" type="ORF">DSM106972_032320</name>
</gene>
<keyword evidence="1" id="KW-0560">Oxidoreductase</keyword>
<dbReference type="SMART" id="SM01236">
    <property type="entry name" value="Haem_oxygenase_2"/>
    <property type="match status" value="1"/>
</dbReference>
<dbReference type="SUPFAM" id="SSF48613">
    <property type="entry name" value="Heme oxygenase-like"/>
    <property type="match status" value="1"/>
</dbReference>
<dbReference type="Gene3D" id="1.20.910.10">
    <property type="entry name" value="Heme oxygenase-like"/>
    <property type="match status" value="1"/>
</dbReference>
<dbReference type="AlphaFoldDB" id="A0A3S1CLC4"/>
<comment type="caution">
    <text evidence="2">The sequence shown here is derived from an EMBL/GenBank/DDBJ whole genome shotgun (WGS) entry which is preliminary data.</text>
</comment>
<dbReference type="Proteomes" id="UP000271624">
    <property type="component" value="Unassembled WGS sequence"/>
</dbReference>
<dbReference type="PANTHER" id="PTHR40279">
    <property type="entry name" value="PQQC-LIKE PROTEIN"/>
    <property type="match status" value="1"/>
</dbReference>
<dbReference type="InterPro" id="IPR039068">
    <property type="entry name" value="PqqC-like"/>
</dbReference>
<organism evidence="2 3">
    <name type="scientific">Dulcicalothrix desertica PCC 7102</name>
    <dbReference type="NCBI Taxonomy" id="232991"/>
    <lineage>
        <taxon>Bacteria</taxon>
        <taxon>Bacillati</taxon>
        <taxon>Cyanobacteriota</taxon>
        <taxon>Cyanophyceae</taxon>
        <taxon>Nostocales</taxon>
        <taxon>Calotrichaceae</taxon>
        <taxon>Dulcicalothrix</taxon>
    </lineage>
</organism>
<evidence type="ECO:0000313" key="3">
    <source>
        <dbReference type="Proteomes" id="UP000271624"/>
    </source>
</evidence>
<accession>A0A3S1CLC4</accession>
<evidence type="ECO:0008006" key="4">
    <source>
        <dbReference type="Google" id="ProtNLM"/>
    </source>
</evidence>
<dbReference type="InterPro" id="IPR016084">
    <property type="entry name" value="Haem_Oase-like_multi-hlx"/>
</dbReference>
<keyword evidence="3" id="KW-1185">Reference proteome</keyword>
<reference evidence="2" key="2">
    <citation type="journal article" date="2019" name="Genome Biol. Evol.">
        <title>Day and night: Metabolic profiles and evolutionary relationships of six axenic non-marine cyanobacteria.</title>
        <authorList>
            <person name="Will S.E."/>
            <person name="Henke P."/>
            <person name="Boedeker C."/>
            <person name="Huang S."/>
            <person name="Brinkmann H."/>
            <person name="Rohde M."/>
            <person name="Jarek M."/>
            <person name="Friedl T."/>
            <person name="Seufert S."/>
            <person name="Schumacher M."/>
            <person name="Overmann J."/>
            <person name="Neumann-Schaal M."/>
            <person name="Petersen J."/>
        </authorList>
    </citation>
    <scope>NUCLEOTIDE SEQUENCE [LARGE SCALE GENOMIC DNA]</scope>
    <source>
        <strain evidence="2">PCC 7102</strain>
    </source>
</reference>
<dbReference type="PANTHER" id="PTHR40279:SF3">
    <property type="entry name" value="4-AMINOBENZOATE SYNTHASE"/>
    <property type="match status" value="1"/>
</dbReference>
<dbReference type="OrthoDB" id="507243at2"/>
<reference evidence="2" key="1">
    <citation type="submission" date="2018-12" db="EMBL/GenBank/DDBJ databases">
        <authorList>
            <person name="Will S."/>
            <person name="Neumann-Schaal M."/>
            <person name="Henke P."/>
        </authorList>
    </citation>
    <scope>NUCLEOTIDE SEQUENCE</scope>
    <source>
        <strain evidence="2">PCC 7102</strain>
    </source>
</reference>
<dbReference type="Pfam" id="PF14518">
    <property type="entry name" value="Haem_oxygenas_2"/>
    <property type="match status" value="1"/>
</dbReference>
<dbReference type="RefSeq" id="WP_127081715.1">
    <property type="nucleotide sequence ID" value="NZ_RSCL01000007.1"/>
</dbReference>
<dbReference type="GO" id="GO:0016491">
    <property type="term" value="F:oxidoreductase activity"/>
    <property type="evidence" value="ECO:0007669"/>
    <property type="project" value="UniProtKB-KW"/>
</dbReference>
<sequence>MQAFISKPISIISKTPELSWKELIKLPTLEAAITQVASIYDFNKHPYFVWMNEEATTRDAFLKSQLPFRFAVESFSQALAAVLARVQFLEARLPLFANIAEEHGYGNVLRSHKFTFREYLQALGALDSEFNSPCTTPVLAFNQSILTYCLTQSPEAGAAMLCIIEYLYVGISSSIASTLQQRLWTLPGSQSHYTTHEKLDTEHARDLMDIAIPAWNTLVLRPQVAQALVLGAYYFWSLYNDLRPTL</sequence>
<protein>
    <recommendedName>
        <fullName evidence="4">Iron-containing redox enzyme family protein</fullName>
    </recommendedName>
</protein>
<evidence type="ECO:0000313" key="2">
    <source>
        <dbReference type="EMBL" id="RUT06026.1"/>
    </source>
</evidence>
<dbReference type="EMBL" id="RSCL01000007">
    <property type="protein sequence ID" value="RUT06026.1"/>
    <property type="molecule type" value="Genomic_DNA"/>
</dbReference>